<keyword evidence="2" id="KW-0560">Oxidoreductase</keyword>
<evidence type="ECO:0008006" key="5">
    <source>
        <dbReference type="Google" id="ProtNLM"/>
    </source>
</evidence>
<keyword evidence="1 2" id="KW-0408">Iron</keyword>
<dbReference type="EMBL" id="JACGCM010001933">
    <property type="protein sequence ID" value="KAF6147240.1"/>
    <property type="molecule type" value="Genomic_DNA"/>
</dbReference>
<evidence type="ECO:0000256" key="1">
    <source>
        <dbReference type="PIRSR" id="PIRSR602401-1"/>
    </source>
</evidence>
<dbReference type="OrthoDB" id="6764281at2759"/>
<keyword evidence="2" id="KW-0503">Monooxygenase</keyword>
<sequence>MKETLRLHPPGPLLLPRRPSESCTVAGFAIPTETQIFVNVWAMHRDPEVWENPLEFQPERFLKESTKWDYSGNDHRYMPFGSGRRICPGISLMERMVPYAIATFVHMFKWRLPEGSNLDLSEKCGIVLKKETSLIVIPSPRFSEPELYH</sequence>
<evidence type="ECO:0000313" key="4">
    <source>
        <dbReference type="Proteomes" id="UP000541444"/>
    </source>
</evidence>
<dbReference type="AlphaFoldDB" id="A0A7J7LXI4"/>
<evidence type="ECO:0000256" key="2">
    <source>
        <dbReference type="RuleBase" id="RU000461"/>
    </source>
</evidence>
<proteinExistence type="inferred from homology"/>
<dbReference type="GO" id="GO:0005506">
    <property type="term" value="F:iron ion binding"/>
    <property type="evidence" value="ECO:0007669"/>
    <property type="project" value="InterPro"/>
</dbReference>
<protein>
    <recommendedName>
        <fullName evidence="5">Cytochrome P450</fullName>
    </recommendedName>
</protein>
<feature type="binding site" description="axial binding residue" evidence="1">
    <location>
        <position position="87"/>
    </location>
    <ligand>
        <name>heme</name>
        <dbReference type="ChEBI" id="CHEBI:30413"/>
    </ligand>
    <ligandPart>
        <name>Fe</name>
        <dbReference type="ChEBI" id="CHEBI:18248"/>
    </ligandPart>
</feature>
<dbReference type="InterPro" id="IPR001128">
    <property type="entry name" value="Cyt_P450"/>
</dbReference>
<evidence type="ECO:0000313" key="3">
    <source>
        <dbReference type="EMBL" id="KAF6147240.1"/>
    </source>
</evidence>
<dbReference type="Proteomes" id="UP000541444">
    <property type="component" value="Unassembled WGS sequence"/>
</dbReference>
<dbReference type="GO" id="GO:0004497">
    <property type="term" value="F:monooxygenase activity"/>
    <property type="evidence" value="ECO:0007669"/>
    <property type="project" value="UniProtKB-KW"/>
</dbReference>
<comment type="similarity">
    <text evidence="2">Belongs to the cytochrome P450 family.</text>
</comment>
<dbReference type="Gene3D" id="1.10.630.10">
    <property type="entry name" value="Cytochrome P450"/>
    <property type="match status" value="1"/>
</dbReference>
<dbReference type="GO" id="GO:0044550">
    <property type="term" value="P:secondary metabolite biosynthetic process"/>
    <property type="evidence" value="ECO:0007669"/>
    <property type="project" value="UniProtKB-ARBA"/>
</dbReference>
<organism evidence="3 4">
    <name type="scientific">Kingdonia uniflora</name>
    <dbReference type="NCBI Taxonomy" id="39325"/>
    <lineage>
        <taxon>Eukaryota</taxon>
        <taxon>Viridiplantae</taxon>
        <taxon>Streptophyta</taxon>
        <taxon>Embryophyta</taxon>
        <taxon>Tracheophyta</taxon>
        <taxon>Spermatophyta</taxon>
        <taxon>Magnoliopsida</taxon>
        <taxon>Ranunculales</taxon>
        <taxon>Circaeasteraceae</taxon>
        <taxon>Kingdonia</taxon>
    </lineage>
</organism>
<dbReference type="InterPro" id="IPR036396">
    <property type="entry name" value="Cyt_P450_sf"/>
</dbReference>
<keyword evidence="1 2" id="KW-0349">Heme</keyword>
<dbReference type="PRINTS" id="PR00463">
    <property type="entry name" value="EP450I"/>
</dbReference>
<keyword evidence="4" id="KW-1185">Reference proteome</keyword>
<dbReference type="InterPro" id="IPR002401">
    <property type="entry name" value="Cyt_P450_E_grp-I"/>
</dbReference>
<gene>
    <name evidence="3" type="ORF">GIB67_039370</name>
</gene>
<comment type="cofactor">
    <cofactor evidence="1">
        <name>heme</name>
        <dbReference type="ChEBI" id="CHEBI:30413"/>
    </cofactor>
</comment>
<dbReference type="PROSITE" id="PS00086">
    <property type="entry name" value="CYTOCHROME_P450"/>
    <property type="match status" value="1"/>
</dbReference>
<accession>A0A7J7LXI4</accession>
<reference evidence="3 4" key="1">
    <citation type="journal article" date="2020" name="IScience">
        <title>Genome Sequencing of the Endangered Kingdonia uniflora (Circaeasteraceae, Ranunculales) Reveals Potential Mechanisms of Evolutionary Specialization.</title>
        <authorList>
            <person name="Sun Y."/>
            <person name="Deng T."/>
            <person name="Zhang A."/>
            <person name="Moore M.J."/>
            <person name="Landis J.B."/>
            <person name="Lin N."/>
            <person name="Zhang H."/>
            <person name="Zhang X."/>
            <person name="Huang J."/>
            <person name="Zhang X."/>
            <person name="Sun H."/>
            <person name="Wang H."/>
        </authorList>
    </citation>
    <scope>NUCLEOTIDE SEQUENCE [LARGE SCALE GENOMIC DNA]</scope>
    <source>
        <strain evidence="3">TB1705</strain>
        <tissue evidence="3">Leaf</tissue>
    </source>
</reference>
<dbReference type="Pfam" id="PF00067">
    <property type="entry name" value="p450"/>
    <property type="match status" value="1"/>
</dbReference>
<dbReference type="InterPro" id="IPR017972">
    <property type="entry name" value="Cyt_P450_CS"/>
</dbReference>
<keyword evidence="1 2" id="KW-0479">Metal-binding</keyword>
<dbReference type="PANTHER" id="PTHR47951:SF7">
    <property type="entry name" value="FLAVONOID 3',5'-HYDROXYLASE-LIKE ISOFORM X1"/>
    <property type="match status" value="1"/>
</dbReference>
<dbReference type="GO" id="GO:0020037">
    <property type="term" value="F:heme binding"/>
    <property type="evidence" value="ECO:0007669"/>
    <property type="project" value="InterPro"/>
</dbReference>
<dbReference type="PANTHER" id="PTHR47951">
    <property type="entry name" value="OS08G0547900 PROTEIN"/>
    <property type="match status" value="1"/>
</dbReference>
<dbReference type="SUPFAM" id="SSF48264">
    <property type="entry name" value="Cytochrome P450"/>
    <property type="match status" value="1"/>
</dbReference>
<dbReference type="GO" id="GO:0016705">
    <property type="term" value="F:oxidoreductase activity, acting on paired donors, with incorporation or reduction of molecular oxygen"/>
    <property type="evidence" value="ECO:0007669"/>
    <property type="project" value="InterPro"/>
</dbReference>
<comment type="caution">
    <text evidence="3">The sequence shown here is derived from an EMBL/GenBank/DDBJ whole genome shotgun (WGS) entry which is preliminary data.</text>
</comment>
<name>A0A7J7LXI4_9MAGN</name>